<dbReference type="InParanoid" id="J4I9N6"/>
<feature type="region of interest" description="Disordered" evidence="1">
    <location>
        <begin position="179"/>
        <end position="212"/>
    </location>
</feature>
<name>J4I9N6_9APHY</name>
<proteinExistence type="predicted"/>
<feature type="compositionally biased region" description="Polar residues" evidence="1">
    <location>
        <begin position="380"/>
        <end position="390"/>
    </location>
</feature>
<protein>
    <submittedName>
        <fullName evidence="2">Uncharacterized protein</fullName>
    </submittedName>
</protein>
<dbReference type="STRING" id="599839.J4I9N6"/>
<dbReference type="AlphaFoldDB" id="J4I9N6"/>
<evidence type="ECO:0000313" key="2">
    <source>
        <dbReference type="EMBL" id="CCM01476.1"/>
    </source>
</evidence>
<feature type="region of interest" description="Disordered" evidence="1">
    <location>
        <begin position="359"/>
        <end position="393"/>
    </location>
</feature>
<evidence type="ECO:0000313" key="3">
    <source>
        <dbReference type="Proteomes" id="UP000006352"/>
    </source>
</evidence>
<dbReference type="EMBL" id="HE797034">
    <property type="protein sequence ID" value="CCM01476.1"/>
    <property type="molecule type" value="Genomic_DNA"/>
</dbReference>
<feature type="compositionally biased region" description="Basic residues" evidence="1">
    <location>
        <begin position="185"/>
        <end position="196"/>
    </location>
</feature>
<dbReference type="Proteomes" id="UP000006352">
    <property type="component" value="Unassembled WGS sequence"/>
</dbReference>
<sequence>MPPRLAVVHNNRPDVERVMPAYQRGLVDNCFEEGQYEAGIMVLDQLRSARYRPWGPHVRQLVYIALYPPQSHSEARGLGNVRFEPGSLGNLLSEQRLYPSPSDTQAALNLLTAFSVTNTPAAIFCALPHYPAPSGDTATCTTVDMGEEDEDSEISRQSLRIRNAKDCWTILKETFVQRIVEKPPSPKRKGRSRKRAAREDTASPAQEDNADHSLNPISQYAWPILDWIIDLLERDEVAIERSGQPRHSPLLLTQIPPPRTTTGGRWDVEVILEIIMCAFQQTDAKRRSLGIRLLALLINLTSTTLVDLPMILNAVSNHISSLPSDGIAALLAALPPSRAVLQFKLALYKSLITAHVGNLDSTGTDSRSQGRLQPRPVRRGQSSLYNQDSSIPKPATELNSVSITRKYAVMSPSEALSLIKDSGSPGLPRPELASQIKVELALTYWMLRRQIAQEDPNVEWDERVQTEALYSCASIAAKTDGDLTARDLDQLGNMLST</sequence>
<evidence type="ECO:0000256" key="1">
    <source>
        <dbReference type="SAM" id="MobiDB-lite"/>
    </source>
</evidence>
<dbReference type="GeneID" id="24096387"/>
<dbReference type="OrthoDB" id="2337158at2759"/>
<feature type="compositionally biased region" description="Polar residues" evidence="1">
    <location>
        <begin position="359"/>
        <end position="371"/>
    </location>
</feature>
<dbReference type="RefSeq" id="XP_012180759.1">
    <property type="nucleotide sequence ID" value="XM_012325369.1"/>
</dbReference>
<reference evidence="2 3" key="1">
    <citation type="journal article" date="2012" name="Appl. Environ. Microbiol.">
        <title>Short-read sequencing for genomic analysis of the brown rot fungus Fibroporia radiculosa.</title>
        <authorList>
            <person name="Tang J.D."/>
            <person name="Perkins A.D."/>
            <person name="Sonstegard T.S."/>
            <person name="Schroeder S.G."/>
            <person name="Burgess S.C."/>
            <person name="Diehl S.V."/>
        </authorList>
    </citation>
    <scope>NUCLEOTIDE SEQUENCE [LARGE SCALE GENOMIC DNA]</scope>
    <source>
        <strain evidence="2 3">TFFH 294</strain>
    </source>
</reference>
<keyword evidence="3" id="KW-1185">Reference proteome</keyword>
<accession>J4I9N6</accession>
<dbReference type="HOGENOM" id="CLU_040677_0_0_1"/>
<organism evidence="2 3">
    <name type="scientific">Fibroporia radiculosa</name>
    <dbReference type="NCBI Taxonomy" id="599839"/>
    <lineage>
        <taxon>Eukaryota</taxon>
        <taxon>Fungi</taxon>
        <taxon>Dikarya</taxon>
        <taxon>Basidiomycota</taxon>
        <taxon>Agaricomycotina</taxon>
        <taxon>Agaricomycetes</taxon>
        <taxon>Polyporales</taxon>
        <taxon>Fibroporiaceae</taxon>
        <taxon>Fibroporia</taxon>
    </lineage>
</organism>
<gene>
    <name evidence="2" type="ORF">FIBRA_03530</name>
</gene>